<dbReference type="RefSeq" id="WP_266053090.1">
    <property type="nucleotide sequence ID" value="NZ_JAPFQO010000009.1"/>
</dbReference>
<proteinExistence type="predicted"/>
<keyword evidence="3" id="KW-1185">Reference proteome</keyword>
<evidence type="ECO:0000313" key="2">
    <source>
        <dbReference type="EMBL" id="MCX2741004.1"/>
    </source>
</evidence>
<dbReference type="EMBL" id="JAPFQO010000009">
    <property type="protein sequence ID" value="MCX2741004.1"/>
    <property type="molecule type" value="Genomic_DNA"/>
</dbReference>
<accession>A0ABT3RH96</accession>
<organism evidence="2 3">
    <name type="scientific">Pontibacter anaerobius</name>
    <dbReference type="NCBI Taxonomy" id="2993940"/>
    <lineage>
        <taxon>Bacteria</taxon>
        <taxon>Pseudomonadati</taxon>
        <taxon>Bacteroidota</taxon>
        <taxon>Cytophagia</taxon>
        <taxon>Cytophagales</taxon>
        <taxon>Hymenobacteraceae</taxon>
        <taxon>Pontibacter</taxon>
    </lineage>
</organism>
<name>A0ABT3RH96_9BACT</name>
<protein>
    <submittedName>
        <fullName evidence="2">T9SS type A sorting domain-containing protein</fullName>
    </submittedName>
</protein>
<reference evidence="2 3" key="1">
    <citation type="submission" date="2022-11" db="EMBL/GenBank/DDBJ databases">
        <title>The characterization of three novel Bacteroidetes species and genomic analysis of their roles in tidal elemental geochemical cycles.</title>
        <authorList>
            <person name="Ma K.-J."/>
        </authorList>
    </citation>
    <scope>NUCLEOTIDE SEQUENCE [LARGE SCALE GENOMIC DNA]</scope>
    <source>
        <strain evidence="2 3">M82</strain>
    </source>
</reference>
<dbReference type="InterPro" id="IPR026444">
    <property type="entry name" value="Secre_tail"/>
</dbReference>
<dbReference type="Pfam" id="PF18962">
    <property type="entry name" value="Por_Secre_tail"/>
    <property type="match status" value="1"/>
</dbReference>
<gene>
    <name evidence="2" type="ORF">OO017_13685</name>
</gene>
<dbReference type="Gene3D" id="2.60.40.10">
    <property type="entry name" value="Immunoglobulins"/>
    <property type="match status" value="4"/>
</dbReference>
<comment type="caution">
    <text evidence="2">The sequence shown here is derived from an EMBL/GenBank/DDBJ whole genome shotgun (WGS) entry which is preliminary data.</text>
</comment>
<dbReference type="InterPro" id="IPR013783">
    <property type="entry name" value="Ig-like_fold"/>
</dbReference>
<evidence type="ECO:0000313" key="3">
    <source>
        <dbReference type="Proteomes" id="UP001207228"/>
    </source>
</evidence>
<sequence>MIYKPATGTGAKVMDPNSDGYLSMTRSGFSGTSDEGVGISEIPYRPFPALTTEPISDLNTGSSGGHTDLATPTEGDAFTGSPVAAYFDGANLMFRLRLGSSSTASKGYSVLIDSDGKFDSPGNNPGFEYEVLLASNFAVQVIKHTPTGSTAIFTGSVDQYSQRAVAASTSGSNADYFYDFYVPLSAFNGGITASTPLRMSGITVTSAQSGLTGTVSDVGGVNFLSYNYDAPAAWRALIGVFPATSLTTLQTSAFPKVAATAPVVNSPIQANSTSISGSSVEAAGSTITVYRTVGTGSPVAIGTTTVSSNGSWTLSGLSSSLLAAGNVITATVTVSGKSLSASSNAVTVSAGICTATPAPKLTGITGTTGNRALVLTPSFSGNQVITVYNLTSGTSQASVVLNLTAGTPYPSSSTTAPASFVVAQNNNYVVTATPTDAAGNPIGCTSLRSNQLCYTTGGNFSSNPHTVTITGVTYNSVSNTTSAPNNTEVPTNLSAVTVSINFNGSLDAGNLVLFRNGVQTNISAPYTIGTTTQTLSLAGLSPALTVGDVLSVRTIQTAGCAGQSTPSNFLTVLPTSAAPVINTPNCGLVTTLSGTSSEAVGTVIQFYTGGVAGDRSGTLVVQNGTTTPITASVNSNGTWEAYFTTASGGGIPAGTAITARAKASGKVRSVNSNVVSAVAGPTGVLTINRPIIEGSTSISGTGPASSIGAKVTLYLEGTPFTTTVLVASDGTWKVEGISAQELFAGANVSATYTPTSQCESMKSAIVTVSCSAPAVTYTMTPSETQTCGGNTVNFTLSGSTYGISYRLLANGVESGASVIGTGGPITLTSAVLTNLTASNQTVTFTYRARKVGGSACDATSTGTVAITVRPQPITSGLAFTSTTGSTCANSSASILLNGTSTTYTYQLMNQTTNTLVGSPVTGVASGSITLSTGIVTANTTYGLAITFASGTTPCSTTLANQVSVTVTGAPTNTAVYAAYDQVCANGSTPIYVATLNNAGYQYKVYRKKTAANGLGADALLGTLTGNGATQSVSSGSLATAGTEEFYVTVTSASCGTVTLTMTAQVQVSSTPELADAGADKTFCGSSTVLNGNSIAASTGMWTQISGPSVATFSSASDTDATVGGLVSGAYVFRWTVQTTCGGSYSQSADDVKITINCDASYTLAIPKYKDEYAGGEILARATDPDGPITTASITQGALPAGIFFNAANGNLSVANPGGLIEGIYPLTIRLVDAAGGTTVTDIVLRIYGNSPSIVPLPVELVYFRATAQQYSVELKWLTASEENNQEFVIERSVDGKNYIPIGTVTGAGSTTLSQLYTFTDSEVPAGIVYYRLKQIDYDGQFNYSKVVSIRLKETIAQGKQLNVWPNPFEEELHVEVYAPVANEVSLVVSDLKGRIIYQRSVQLKMGTNKLNLSLQELSTGVYLLHLQGTDITGKAKVIKH</sequence>
<dbReference type="Pfam" id="PF22352">
    <property type="entry name" value="K319L-like_PKD"/>
    <property type="match status" value="1"/>
</dbReference>
<dbReference type="NCBIfam" id="TIGR04183">
    <property type="entry name" value="Por_Secre_tail"/>
    <property type="match status" value="1"/>
</dbReference>
<feature type="domain" description="Secretion system C-terminal sorting" evidence="1">
    <location>
        <begin position="1363"/>
        <end position="1436"/>
    </location>
</feature>
<evidence type="ECO:0000259" key="1">
    <source>
        <dbReference type="Pfam" id="PF18962"/>
    </source>
</evidence>
<dbReference type="Proteomes" id="UP001207228">
    <property type="component" value="Unassembled WGS sequence"/>
</dbReference>